<feature type="binding site" evidence="3">
    <location>
        <position position="72"/>
    </location>
    <ligand>
        <name>Cu cation</name>
        <dbReference type="ChEBI" id="CHEBI:23378"/>
    </ligand>
</feature>
<dbReference type="FunFam" id="3.40.30.10:FF:000013">
    <property type="entry name" value="Blast:Protein SCO1 homolog, mitochondrial"/>
    <property type="match status" value="1"/>
</dbReference>
<dbReference type="OrthoDB" id="9790194at2"/>
<sequence length="194" mass="20969">MRRTVVFVVLAAVGILAGAGVGLWLMNGERGSSASASAVGGPFRLTAHDGRTVTEGDFRGMPILVFFGFTHCPDICPTTLFEVSEMMGRLGADASRTQALFVTVDPERDTSEVLASYLGSFHPRILGLRGDAAATADIVRAFRVYAKKVPLASGDYTMDHTAVVYLMDKDGRFVAPFNLKRPPEAAAAEFRRYF</sequence>
<dbReference type="PANTHER" id="PTHR12151:SF25">
    <property type="entry name" value="LINALOOL DEHYDRATASE_ISOMERASE DOMAIN-CONTAINING PROTEIN"/>
    <property type="match status" value="1"/>
</dbReference>
<gene>
    <name evidence="5" type="primary">ypmQ_2</name>
    <name evidence="5" type="ORF">BVIRIDIS_26820</name>
</gene>
<dbReference type="Proteomes" id="UP000065734">
    <property type="component" value="Chromosome I"/>
</dbReference>
<dbReference type="STRING" id="1079.BVIR_3238"/>
<dbReference type="Pfam" id="PF02630">
    <property type="entry name" value="SCO1-SenC"/>
    <property type="match status" value="1"/>
</dbReference>
<evidence type="ECO:0000256" key="2">
    <source>
        <dbReference type="ARBA" id="ARBA00023008"/>
    </source>
</evidence>
<evidence type="ECO:0000256" key="3">
    <source>
        <dbReference type="PIRSR" id="PIRSR603782-1"/>
    </source>
</evidence>
<feature type="binding site" evidence="3">
    <location>
        <position position="160"/>
    </location>
    <ligand>
        <name>Cu cation</name>
        <dbReference type="ChEBI" id="CHEBI:23378"/>
    </ligand>
</feature>
<dbReference type="InterPro" id="IPR003782">
    <property type="entry name" value="SCO1/SenC"/>
</dbReference>
<dbReference type="EMBL" id="LN907867">
    <property type="protein sequence ID" value="CUU43657.1"/>
    <property type="molecule type" value="Genomic_DNA"/>
</dbReference>
<organism evidence="5 6">
    <name type="scientific">Blastochloris viridis</name>
    <name type="common">Rhodopseudomonas viridis</name>
    <dbReference type="NCBI Taxonomy" id="1079"/>
    <lineage>
        <taxon>Bacteria</taxon>
        <taxon>Pseudomonadati</taxon>
        <taxon>Pseudomonadota</taxon>
        <taxon>Alphaproteobacteria</taxon>
        <taxon>Hyphomicrobiales</taxon>
        <taxon>Blastochloridaceae</taxon>
        <taxon>Blastochloris</taxon>
    </lineage>
</organism>
<dbReference type="SUPFAM" id="SSF52833">
    <property type="entry name" value="Thioredoxin-like"/>
    <property type="match status" value="1"/>
</dbReference>
<evidence type="ECO:0000313" key="6">
    <source>
        <dbReference type="Proteomes" id="UP000065734"/>
    </source>
</evidence>
<feature type="binding site" evidence="3">
    <location>
        <position position="76"/>
    </location>
    <ligand>
        <name>Cu cation</name>
        <dbReference type="ChEBI" id="CHEBI:23378"/>
    </ligand>
</feature>
<dbReference type="RefSeq" id="WP_055038487.1">
    <property type="nucleotide sequence ID" value="NZ_AP014854.2"/>
</dbReference>
<protein>
    <submittedName>
        <fullName evidence="5">BsSco</fullName>
    </submittedName>
</protein>
<dbReference type="Gene3D" id="3.40.30.10">
    <property type="entry name" value="Glutaredoxin"/>
    <property type="match status" value="1"/>
</dbReference>
<dbReference type="AlphaFoldDB" id="A0A0P0IYA8"/>
<dbReference type="InterPro" id="IPR036249">
    <property type="entry name" value="Thioredoxin-like_sf"/>
</dbReference>
<proteinExistence type="inferred from homology"/>
<keyword evidence="3" id="KW-0479">Metal-binding</keyword>
<keyword evidence="4" id="KW-1015">Disulfide bond</keyword>
<feature type="disulfide bond" description="Redox-active" evidence="4">
    <location>
        <begin position="72"/>
        <end position="76"/>
    </location>
</feature>
<evidence type="ECO:0000256" key="4">
    <source>
        <dbReference type="PIRSR" id="PIRSR603782-2"/>
    </source>
</evidence>
<keyword evidence="2 3" id="KW-0186">Copper</keyword>
<dbReference type="PATRIC" id="fig|1079.6.peg.3404"/>
<dbReference type="KEGG" id="bvr:BVIR_3238"/>
<name>A0A0P0IYA8_BLAVI</name>
<keyword evidence="6" id="KW-1185">Reference proteome</keyword>
<evidence type="ECO:0000313" key="5">
    <source>
        <dbReference type="EMBL" id="CUU43657.1"/>
    </source>
</evidence>
<dbReference type="GO" id="GO:0046872">
    <property type="term" value="F:metal ion binding"/>
    <property type="evidence" value="ECO:0007669"/>
    <property type="project" value="UniProtKB-KW"/>
</dbReference>
<dbReference type="CDD" id="cd02968">
    <property type="entry name" value="SCO"/>
    <property type="match status" value="1"/>
</dbReference>
<comment type="similarity">
    <text evidence="1">Belongs to the SCO1/2 family.</text>
</comment>
<evidence type="ECO:0000256" key="1">
    <source>
        <dbReference type="ARBA" id="ARBA00010996"/>
    </source>
</evidence>
<reference evidence="6" key="1">
    <citation type="journal article" date="2016" name="Genome Announc.">
        <title>Revised genome sequence of the purple photosynthetic bacterium Blastochloris viridis.</title>
        <authorList>
            <person name="Liu L.N."/>
            <person name="Faulkner M."/>
            <person name="Liu X."/>
            <person name="Huang F."/>
            <person name="Darby A.C."/>
            <person name="Hall N."/>
        </authorList>
    </citation>
    <scope>NUCLEOTIDE SEQUENCE [LARGE SCALE GENOMIC DNA]</scope>
    <source>
        <strain evidence="6">ATCC 19567 / DSM 133 / F</strain>
    </source>
</reference>
<dbReference type="PANTHER" id="PTHR12151">
    <property type="entry name" value="ELECTRON TRANSPORT PROTIN SCO1/SENC FAMILY MEMBER"/>
    <property type="match status" value="1"/>
</dbReference>
<accession>A0A0P0IYA8</accession>